<evidence type="ECO:0000256" key="2">
    <source>
        <dbReference type="RuleBase" id="RU368102"/>
    </source>
</evidence>
<keyword evidence="2 4" id="KW-0808">Transferase</keyword>
<dbReference type="GO" id="GO:0016746">
    <property type="term" value="F:acyltransferase activity"/>
    <property type="evidence" value="ECO:0007669"/>
    <property type="project" value="UniProtKB-UniRule"/>
</dbReference>
<evidence type="ECO:0000313" key="4">
    <source>
        <dbReference type="EMBL" id="RVU35755.1"/>
    </source>
</evidence>
<dbReference type="InterPro" id="IPR003996">
    <property type="entry name" value="RTX_toxin-activating_protC_bac"/>
</dbReference>
<keyword evidence="2" id="KW-0204">Cytolysis</keyword>
<organism evidence="4 5">
    <name type="scientific">Hwanghaeella grinnelliae</name>
    <dbReference type="NCBI Taxonomy" id="2500179"/>
    <lineage>
        <taxon>Bacteria</taxon>
        <taxon>Pseudomonadati</taxon>
        <taxon>Pseudomonadota</taxon>
        <taxon>Alphaproteobacteria</taxon>
        <taxon>Rhodospirillales</taxon>
        <taxon>Rhodospirillaceae</taxon>
        <taxon>Hwanghaeella</taxon>
    </lineage>
</organism>
<accession>A0A3S3UMY5</accession>
<keyword evidence="2 4" id="KW-0012">Acyltransferase</keyword>
<sequence>MSDKDKHPQAGQGPTGPKESEMSAATQKSPVSPEMRARMDELKPGSAEQAVPEALKKIAEQADRVTAKVEGTASNPQQTVSSVLGEIAWLMTMTPSHRYFFLADMEWLIMTPVVLAQYRLFRDDGGKPAGLVLWAKIDDETEERLKAGATRLRPQDWNSGENYWVIDILDPMGKAPQMLQEMKDTVFKGKTFKYHQTGADGKRSVVSVKSKVNVEG</sequence>
<keyword evidence="5" id="KW-1185">Reference proteome</keyword>
<dbReference type="AlphaFoldDB" id="A0A3S3UMY5"/>
<evidence type="ECO:0000256" key="1">
    <source>
        <dbReference type="ARBA" id="ARBA00005686"/>
    </source>
</evidence>
<proteinExistence type="inferred from homology"/>
<evidence type="ECO:0000313" key="5">
    <source>
        <dbReference type="Proteomes" id="UP000287447"/>
    </source>
</evidence>
<dbReference type="GO" id="GO:0005737">
    <property type="term" value="C:cytoplasm"/>
    <property type="evidence" value="ECO:0007669"/>
    <property type="project" value="UniProtKB-SubCell"/>
</dbReference>
<dbReference type="Proteomes" id="UP000287447">
    <property type="component" value="Unassembled WGS sequence"/>
</dbReference>
<comment type="function">
    <text evidence="2">Involved in fatty acylation of protoxin at internal lysine residues, thereby converting it to the active toxin.</text>
</comment>
<dbReference type="EC" id="2.3.1.-" evidence="2"/>
<comment type="subcellular location">
    <subcellularLocation>
        <location evidence="2">Cytoplasm</location>
    </subcellularLocation>
</comment>
<keyword evidence="2" id="KW-0963">Cytoplasm</keyword>
<feature type="region of interest" description="Disordered" evidence="3">
    <location>
        <begin position="1"/>
        <end position="50"/>
    </location>
</feature>
<dbReference type="GO" id="GO:0009404">
    <property type="term" value="P:toxin metabolic process"/>
    <property type="evidence" value="ECO:0007669"/>
    <property type="project" value="UniProtKB-UniRule"/>
</dbReference>
<dbReference type="EMBL" id="SADE01000002">
    <property type="protein sequence ID" value="RVU35755.1"/>
    <property type="molecule type" value="Genomic_DNA"/>
</dbReference>
<comment type="similarity">
    <text evidence="1 2">Belongs to the RTX toxin acyltransferase family.</text>
</comment>
<reference evidence="5" key="1">
    <citation type="submission" date="2019-01" db="EMBL/GenBank/DDBJ databases">
        <title>Gri0909 isolated from a small marine red alga.</title>
        <authorList>
            <person name="Kim J."/>
            <person name="Jeong S.E."/>
            <person name="Jeon C.O."/>
        </authorList>
    </citation>
    <scope>NUCLEOTIDE SEQUENCE [LARGE SCALE GENOMIC DNA]</scope>
    <source>
        <strain evidence="5">Gri0909</strain>
    </source>
</reference>
<gene>
    <name evidence="4" type="ORF">EOI86_10820</name>
</gene>
<dbReference type="GO" id="GO:0031640">
    <property type="term" value="P:killing of cells of another organism"/>
    <property type="evidence" value="ECO:0007669"/>
    <property type="project" value="UniProtKB-KW"/>
</dbReference>
<protein>
    <recommendedName>
        <fullName evidence="2">RTX toxin-activating lysine-acyltransferase</fullName>
        <ecNumber evidence="2">2.3.1.-</ecNumber>
    </recommendedName>
</protein>
<dbReference type="PRINTS" id="PR01489">
    <property type="entry name" value="RTXTOXINC"/>
</dbReference>
<name>A0A3S3UMY5_9PROT</name>
<comment type="caution">
    <text evidence="4">The sequence shown here is derived from an EMBL/GenBank/DDBJ whole genome shotgun (WGS) entry which is preliminary data.</text>
</comment>
<dbReference type="Pfam" id="PF02794">
    <property type="entry name" value="HlyC"/>
    <property type="match status" value="1"/>
</dbReference>
<evidence type="ECO:0000256" key="3">
    <source>
        <dbReference type="SAM" id="MobiDB-lite"/>
    </source>
</evidence>